<dbReference type="PANTHER" id="PTHR46116">
    <property type="entry name" value="(E3-INDEPENDENT) E2 UBIQUITIN-CONJUGATING ENZYME"/>
    <property type="match status" value="1"/>
</dbReference>
<evidence type="ECO:0000256" key="2">
    <source>
        <dbReference type="ARBA" id="ARBA00022786"/>
    </source>
</evidence>
<keyword evidence="1" id="KW-0808">Transferase</keyword>
<feature type="domain" description="UBC core" evidence="4">
    <location>
        <begin position="214"/>
        <end position="390"/>
    </location>
</feature>
<sequence>MDSSGKFADNISKENISDILEKEFDLWREECRSDTVFLLEIEHREKDSATVVHLLLAGEHEVRLICPPGFPKHNGKFQIESNSKLKEWCCSMNEYLNNIEGPTTLKQVLSKAVSSYKRRSDHNLSEDDSMEDDDEEDIHQDVSVDDGDSFEVTNLEREIARKKKLWQKKEAQLLEEKRKTDRNHGKRHIPLGHHCSTGQKQTKEDLLHVPSFTPSGSVLVNELVAIMEDPQSGITAEPIEDDIYHWSVNLSNFSVNSNIGKDLQQLKAKFGYDYIQLQMDFSMNLYPFYPPLVKVIKPRLQGNNHEKLVSISLCKLFQLSYWNPVRTMKSVLMNVKGYLENYVRIDVDDWRNNLQMLPLVLLLEDLLSRLAVVSEISPRLFLQQSSEKDQSSSFLEFNTKGSQRSLKKKQFWNKGTGYSTLWDCQKDWSPNRYVAAQKEKDIQVQKVLWDIVKELQHFKSLFSQGVVESCQNQVDKSSVVDNGRQQNGLNESKTDESWDSTSLNSGTSSIWPSDQASSCCSTFGNGAESELANKQLEDSRELYMILENSSLIPFLEQYLEQESFVEISRHTGIYKAIIQLLKEIAQQPTLVPLFGPLPNQKQSIHQFLGRLAQQASCILRHVGKVAANGCIPGMPISSEEESSEDSICGSGSAEKRKAVGGNSEEKLAKEFSNLYDLISEELQKHGHIANGVVPELKNGSTESLISECSLSCETDPLASTYRKCLKSLQFESWPMEMEGSSSHHFANHYRKCGAGSPNQVLRIAQELTSLHSSLPLEISSSIFVRTDDEKSCLLRALITGPEGTPYSNGCFLFDIYFPYEFPNNPPMVNFQTTGGGTVRFNPNLYKDGWVCLSLLNTWRGFTEEHWHKTSTVLQVLISIQSFIFTEKPYFNEPGYESKIGTEKGNEQSYLYNRHIRCANIKHAMLGQLHNPSPGFGEVIKSHFYIKRHRIIQEVESWAAESSEVGPLAKVLKKELTELEPPNEDVARLASSP</sequence>
<feature type="region of interest" description="Disordered" evidence="3">
    <location>
        <begin position="117"/>
        <end position="137"/>
    </location>
</feature>
<feature type="region of interest" description="Disordered" evidence="3">
    <location>
        <begin position="177"/>
        <end position="199"/>
    </location>
</feature>
<feature type="compositionally biased region" description="Acidic residues" evidence="3">
    <location>
        <begin position="126"/>
        <end position="137"/>
    </location>
</feature>
<feature type="domain" description="UBC core" evidence="4">
    <location>
        <begin position="758"/>
        <end position="924"/>
    </location>
</feature>
<feature type="region of interest" description="Disordered" evidence="3">
    <location>
        <begin position="477"/>
        <end position="510"/>
    </location>
</feature>
<dbReference type="Gene3D" id="3.10.110.10">
    <property type="entry name" value="Ubiquitin Conjugating Enzyme"/>
    <property type="match status" value="2"/>
</dbReference>
<dbReference type="CDD" id="cd23802">
    <property type="entry name" value="UBCc_UBE2Q"/>
    <property type="match status" value="1"/>
</dbReference>
<reference evidence="6" key="1">
    <citation type="submission" date="2025-08" db="UniProtKB">
        <authorList>
            <consortium name="RefSeq"/>
        </authorList>
    </citation>
    <scope>IDENTIFICATION</scope>
    <source>
        <tissue evidence="6">Muscle</tissue>
    </source>
</reference>
<dbReference type="SUPFAM" id="SSF54495">
    <property type="entry name" value="UBC-like"/>
    <property type="match status" value="2"/>
</dbReference>
<keyword evidence="2" id="KW-0833">Ubl conjugation pathway</keyword>
<dbReference type="InterPro" id="IPR000608">
    <property type="entry name" value="UBC"/>
</dbReference>
<dbReference type="PANTHER" id="PTHR46116:SF39">
    <property type="entry name" value="BACULOVIRAL IAP REPEAT-CONTAINING PROTEIN 6"/>
    <property type="match status" value="1"/>
</dbReference>
<feature type="region of interest" description="Disordered" evidence="3">
    <location>
        <begin position="637"/>
        <end position="661"/>
    </location>
</feature>
<evidence type="ECO:0000259" key="4">
    <source>
        <dbReference type="PROSITE" id="PS50127"/>
    </source>
</evidence>
<evidence type="ECO:0000313" key="5">
    <source>
        <dbReference type="Proteomes" id="UP000694941"/>
    </source>
</evidence>
<dbReference type="RefSeq" id="XP_013775831.1">
    <property type="nucleotide sequence ID" value="XM_013920377.2"/>
</dbReference>
<organism evidence="5 6">
    <name type="scientific">Limulus polyphemus</name>
    <name type="common">Atlantic horseshoe crab</name>
    <dbReference type="NCBI Taxonomy" id="6850"/>
    <lineage>
        <taxon>Eukaryota</taxon>
        <taxon>Metazoa</taxon>
        <taxon>Ecdysozoa</taxon>
        <taxon>Arthropoda</taxon>
        <taxon>Chelicerata</taxon>
        <taxon>Merostomata</taxon>
        <taxon>Xiphosura</taxon>
        <taxon>Limulidae</taxon>
        <taxon>Limulus</taxon>
    </lineage>
</organism>
<evidence type="ECO:0000256" key="1">
    <source>
        <dbReference type="ARBA" id="ARBA00022679"/>
    </source>
</evidence>
<dbReference type="PROSITE" id="PS50127">
    <property type="entry name" value="UBC_2"/>
    <property type="match status" value="2"/>
</dbReference>
<protein>
    <submittedName>
        <fullName evidence="6">Uncharacterized protein LOC106460649 isoform X1</fullName>
    </submittedName>
</protein>
<gene>
    <name evidence="6" type="primary">LOC106460649</name>
</gene>
<accession>A0ABM1B6K2</accession>
<dbReference type="Proteomes" id="UP000694941">
    <property type="component" value="Unplaced"/>
</dbReference>
<keyword evidence="5" id="KW-1185">Reference proteome</keyword>
<feature type="compositionally biased region" description="Polar residues" evidence="3">
    <location>
        <begin position="477"/>
        <end position="491"/>
    </location>
</feature>
<dbReference type="SMART" id="SM00212">
    <property type="entry name" value="UBCc"/>
    <property type="match status" value="1"/>
</dbReference>
<dbReference type="Pfam" id="PF00179">
    <property type="entry name" value="UQ_con"/>
    <property type="match status" value="1"/>
</dbReference>
<dbReference type="CDD" id="cd23810">
    <property type="entry name" value="UBCc_BIRC6"/>
    <property type="match status" value="1"/>
</dbReference>
<evidence type="ECO:0000256" key="3">
    <source>
        <dbReference type="SAM" id="MobiDB-lite"/>
    </source>
</evidence>
<dbReference type="GeneID" id="106460649"/>
<evidence type="ECO:0000313" key="6">
    <source>
        <dbReference type="RefSeq" id="XP_013775831.1"/>
    </source>
</evidence>
<proteinExistence type="predicted"/>
<name>A0ABM1B6K2_LIMPO</name>
<dbReference type="InterPro" id="IPR016135">
    <property type="entry name" value="UBQ-conjugating_enzyme/RWD"/>
</dbReference>
<feature type="compositionally biased region" description="Polar residues" evidence="3">
    <location>
        <begin position="499"/>
        <end position="510"/>
    </location>
</feature>